<dbReference type="SUPFAM" id="SSF53335">
    <property type="entry name" value="S-adenosyl-L-methionine-dependent methyltransferases"/>
    <property type="match status" value="1"/>
</dbReference>
<name>A0A3B1C023_9ZZZZ</name>
<dbReference type="PANTHER" id="PTHR43591">
    <property type="entry name" value="METHYLTRANSFERASE"/>
    <property type="match status" value="1"/>
</dbReference>
<dbReference type="InterPro" id="IPR025714">
    <property type="entry name" value="Methyltranfer_dom"/>
</dbReference>
<dbReference type="EMBL" id="UOGC01000119">
    <property type="protein sequence ID" value="VAX21422.1"/>
    <property type="molecule type" value="Genomic_DNA"/>
</dbReference>
<dbReference type="Gene3D" id="3.40.50.150">
    <property type="entry name" value="Vaccinia Virus protein VP39"/>
    <property type="match status" value="1"/>
</dbReference>
<feature type="domain" description="Methyltransferase" evidence="1">
    <location>
        <begin position="49"/>
        <end position="157"/>
    </location>
</feature>
<proteinExistence type="predicted"/>
<dbReference type="GO" id="GO:0061542">
    <property type="term" value="F:3-demethylubiquinol 3-O-methyltransferase activity"/>
    <property type="evidence" value="ECO:0007669"/>
    <property type="project" value="UniProtKB-EC"/>
</dbReference>
<keyword evidence="2" id="KW-0830">Ubiquinone</keyword>
<accession>A0A3B1C023</accession>
<protein>
    <submittedName>
        <fullName evidence="2">3-demethylubiquinone-9 3-methyltransferase</fullName>
        <ecNumber evidence="2">2.1.1.64</ecNumber>
    </submittedName>
</protein>
<organism evidence="2">
    <name type="scientific">hydrothermal vent metagenome</name>
    <dbReference type="NCBI Taxonomy" id="652676"/>
    <lineage>
        <taxon>unclassified sequences</taxon>
        <taxon>metagenomes</taxon>
        <taxon>ecological metagenomes</taxon>
    </lineage>
</organism>
<keyword evidence="2" id="KW-0808">Transferase</keyword>
<evidence type="ECO:0000259" key="1">
    <source>
        <dbReference type="Pfam" id="PF13847"/>
    </source>
</evidence>
<dbReference type="EC" id="2.1.1.64" evidence="2"/>
<dbReference type="InterPro" id="IPR029063">
    <property type="entry name" value="SAM-dependent_MTases_sf"/>
</dbReference>
<dbReference type="AlphaFoldDB" id="A0A3B1C023"/>
<dbReference type="GO" id="GO:0032259">
    <property type="term" value="P:methylation"/>
    <property type="evidence" value="ECO:0007669"/>
    <property type="project" value="UniProtKB-KW"/>
</dbReference>
<dbReference type="Pfam" id="PF13847">
    <property type="entry name" value="Methyltransf_31"/>
    <property type="match status" value="1"/>
</dbReference>
<evidence type="ECO:0000313" key="2">
    <source>
        <dbReference type="EMBL" id="VAX21422.1"/>
    </source>
</evidence>
<reference evidence="2" key="1">
    <citation type="submission" date="2018-06" db="EMBL/GenBank/DDBJ databases">
        <authorList>
            <person name="Zhirakovskaya E."/>
        </authorList>
    </citation>
    <scope>NUCLEOTIDE SEQUENCE</scope>
</reference>
<gene>
    <name evidence="2" type="ORF">MNBD_NITROSPINAE01-40</name>
</gene>
<sequence length="284" mass="31163">MGNLDLEKFIDKQRAGWNDVAEGWDRWDAWIDECLAPVDHEIVSLSEAKSGFDTLDIGSGTGYPAVRVAETVGSDGSVVGIDLSDNMLNVARKRAVSKGFDHLNFQTCDARILPFEDEKFNTVTSRFCFMFIPDLDSTIAETYRVLKDGGCVAAAVWASADKNHSLSMPVKIMQEYPEVPSPPPPPAPGIFSLGASGELAGRMKLAGFSDIKESYVHMMWEYPSSKDYFKRLMDMAAPMRGMLSMLPPAKQAEAKEKIIDTAEKFATDGVLKVPGVALVVKARK</sequence>
<dbReference type="CDD" id="cd02440">
    <property type="entry name" value="AdoMet_MTases"/>
    <property type="match status" value="1"/>
</dbReference>
<keyword evidence="2" id="KW-0489">Methyltransferase</keyword>